<reference evidence="2 3" key="1">
    <citation type="submission" date="2011-02" db="EMBL/GenBank/DDBJ databases">
        <title>The Genome Sequence of Sphaeroforma arctica JP610.</title>
        <authorList>
            <consortium name="The Broad Institute Genome Sequencing Platform"/>
            <person name="Russ C."/>
            <person name="Cuomo C."/>
            <person name="Young S.K."/>
            <person name="Zeng Q."/>
            <person name="Gargeya S."/>
            <person name="Alvarado L."/>
            <person name="Berlin A."/>
            <person name="Chapman S.B."/>
            <person name="Chen Z."/>
            <person name="Freedman E."/>
            <person name="Gellesch M."/>
            <person name="Goldberg J."/>
            <person name="Griggs A."/>
            <person name="Gujja S."/>
            <person name="Heilman E."/>
            <person name="Heiman D."/>
            <person name="Howarth C."/>
            <person name="Mehta T."/>
            <person name="Neiman D."/>
            <person name="Pearson M."/>
            <person name="Roberts A."/>
            <person name="Saif S."/>
            <person name="Shea T."/>
            <person name="Shenoy N."/>
            <person name="Sisk P."/>
            <person name="Stolte C."/>
            <person name="Sykes S."/>
            <person name="White J."/>
            <person name="Yandava C."/>
            <person name="Burger G."/>
            <person name="Gray M.W."/>
            <person name="Holland P.W.H."/>
            <person name="King N."/>
            <person name="Lang F.B.F."/>
            <person name="Roger A.J."/>
            <person name="Ruiz-Trillo I."/>
            <person name="Haas B."/>
            <person name="Nusbaum C."/>
            <person name="Birren B."/>
        </authorList>
    </citation>
    <scope>NUCLEOTIDE SEQUENCE [LARGE SCALE GENOMIC DNA]</scope>
    <source>
        <strain evidence="2 3">JP610</strain>
    </source>
</reference>
<proteinExistence type="predicted"/>
<protein>
    <submittedName>
        <fullName evidence="2">Uncharacterized protein</fullName>
    </submittedName>
</protein>
<dbReference type="EMBL" id="KQ250437">
    <property type="protein sequence ID" value="KNC70703.1"/>
    <property type="molecule type" value="Genomic_DNA"/>
</dbReference>
<accession>A0A0L0F3F1</accession>
<keyword evidence="3" id="KW-1185">Reference proteome</keyword>
<feature type="compositionally biased region" description="Polar residues" evidence="1">
    <location>
        <begin position="49"/>
        <end position="65"/>
    </location>
</feature>
<feature type="non-terminal residue" evidence="2">
    <location>
        <position position="117"/>
    </location>
</feature>
<sequence length="117" mass="12597">VALTEHNLSQTLRKVEHELNKYENILVEEANASKESAGPGLDSEYPYTQLHTQPPTRPQGNTDLHTLTAGKTQASRVHARGMHTLSGEMKGASAGVHKTTAMEAVGGMSKPEQSSYA</sequence>
<dbReference type="Proteomes" id="UP000054560">
    <property type="component" value="Unassembled WGS sequence"/>
</dbReference>
<evidence type="ECO:0000313" key="2">
    <source>
        <dbReference type="EMBL" id="KNC70703.1"/>
    </source>
</evidence>
<dbReference type="GeneID" id="25917273"/>
<dbReference type="RefSeq" id="XP_014144605.1">
    <property type="nucleotide sequence ID" value="XM_014289130.1"/>
</dbReference>
<organism evidence="2 3">
    <name type="scientific">Sphaeroforma arctica JP610</name>
    <dbReference type="NCBI Taxonomy" id="667725"/>
    <lineage>
        <taxon>Eukaryota</taxon>
        <taxon>Ichthyosporea</taxon>
        <taxon>Ichthyophonida</taxon>
        <taxon>Sphaeroforma</taxon>
    </lineage>
</organism>
<feature type="region of interest" description="Disordered" evidence="1">
    <location>
        <begin position="31"/>
        <end position="65"/>
    </location>
</feature>
<gene>
    <name evidence="2" type="ORF">SARC_16769</name>
</gene>
<dbReference type="AlphaFoldDB" id="A0A0L0F3F1"/>
<evidence type="ECO:0000313" key="3">
    <source>
        <dbReference type="Proteomes" id="UP000054560"/>
    </source>
</evidence>
<name>A0A0L0F3F1_9EUKA</name>
<evidence type="ECO:0000256" key="1">
    <source>
        <dbReference type="SAM" id="MobiDB-lite"/>
    </source>
</evidence>
<feature type="non-terminal residue" evidence="2">
    <location>
        <position position="1"/>
    </location>
</feature>